<protein>
    <recommendedName>
        <fullName evidence="2">DUF6531 domain-containing protein</fullName>
    </recommendedName>
</protein>
<feature type="compositionally biased region" description="Polar residues" evidence="1">
    <location>
        <begin position="74"/>
        <end position="86"/>
    </location>
</feature>
<dbReference type="Pfam" id="PF20148">
    <property type="entry name" value="DUF6531"/>
    <property type="match status" value="1"/>
</dbReference>
<dbReference type="NCBIfam" id="TIGR01643">
    <property type="entry name" value="YD_repeat_2x"/>
    <property type="match status" value="1"/>
</dbReference>
<dbReference type="EMBL" id="BMNH01000022">
    <property type="protein sequence ID" value="GGO77181.1"/>
    <property type="molecule type" value="Genomic_DNA"/>
</dbReference>
<comment type="caution">
    <text evidence="3">The sequence shown here is derived from an EMBL/GenBank/DDBJ whole genome shotgun (WGS) entry which is preliminary data.</text>
</comment>
<feature type="domain" description="DUF6531" evidence="2">
    <location>
        <begin position="244"/>
        <end position="307"/>
    </location>
</feature>
<reference evidence="3" key="1">
    <citation type="journal article" date="2014" name="Int. J. Syst. Evol. Microbiol.">
        <title>Complete genome sequence of Corynebacterium casei LMG S-19264T (=DSM 44701T), isolated from a smear-ripened cheese.</title>
        <authorList>
            <consortium name="US DOE Joint Genome Institute (JGI-PGF)"/>
            <person name="Walter F."/>
            <person name="Albersmeier A."/>
            <person name="Kalinowski J."/>
            <person name="Ruckert C."/>
        </authorList>
    </citation>
    <scope>NUCLEOTIDE SEQUENCE</scope>
    <source>
        <strain evidence="3">CGMCC 4.7368</strain>
    </source>
</reference>
<evidence type="ECO:0000259" key="2">
    <source>
        <dbReference type="Pfam" id="PF20148"/>
    </source>
</evidence>
<evidence type="ECO:0000313" key="3">
    <source>
        <dbReference type="EMBL" id="GGO77181.1"/>
    </source>
</evidence>
<gene>
    <name evidence="3" type="ORF">GCM10012289_56260</name>
</gene>
<organism evidence="3 4">
    <name type="scientific">Nonomuraea cavernae</name>
    <dbReference type="NCBI Taxonomy" id="2045107"/>
    <lineage>
        <taxon>Bacteria</taxon>
        <taxon>Bacillati</taxon>
        <taxon>Actinomycetota</taxon>
        <taxon>Actinomycetes</taxon>
        <taxon>Streptosporangiales</taxon>
        <taxon>Streptosporangiaceae</taxon>
        <taxon>Nonomuraea</taxon>
    </lineage>
</organism>
<feature type="region of interest" description="Disordered" evidence="1">
    <location>
        <begin position="58"/>
        <end position="88"/>
    </location>
</feature>
<evidence type="ECO:0000256" key="1">
    <source>
        <dbReference type="SAM" id="MobiDB-lite"/>
    </source>
</evidence>
<accession>A0A917Z7B7</accession>
<name>A0A917Z7B7_9ACTN</name>
<dbReference type="InterPro" id="IPR006530">
    <property type="entry name" value="YD"/>
</dbReference>
<dbReference type="Pfam" id="PF05593">
    <property type="entry name" value="RHS_repeat"/>
    <property type="match status" value="1"/>
</dbReference>
<dbReference type="AlphaFoldDB" id="A0A917Z7B7"/>
<proteinExistence type="predicted"/>
<dbReference type="InterPro" id="IPR045351">
    <property type="entry name" value="DUF6531"/>
</dbReference>
<reference evidence="3" key="2">
    <citation type="submission" date="2020-09" db="EMBL/GenBank/DDBJ databases">
        <authorList>
            <person name="Sun Q."/>
            <person name="Zhou Y."/>
        </authorList>
    </citation>
    <scope>NUCLEOTIDE SEQUENCE</scope>
    <source>
        <strain evidence="3">CGMCC 4.7368</strain>
    </source>
</reference>
<evidence type="ECO:0000313" key="4">
    <source>
        <dbReference type="Proteomes" id="UP000646523"/>
    </source>
</evidence>
<keyword evidence="4" id="KW-1185">Reference proteome</keyword>
<dbReference type="Proteomes" id="UP000646523">
    <property type="component" value="Unassembled WGS sequence"/>
</dbReference>
<dbReference type="Gene3D" id="2.180.10.10">
    <property type="entry name" value="RHS repeat-associated core"/>
    <property type="match status" value="1"/>
</dbReference>
<sequence>MPGLLVLSVLPAEAQVPMVGGGTVDQREVVTPKQMAGTAGRLPSLVDTSLTSAVGDTVDTGQAERAPEALALESRSSVPATTTTSKLPAGVERAEQIDRLTMSSTTFPIIDDVYPEHGMLIGTVTPLLTTEATRLGGGSSADLKFTFKICEKLEEDEDEVPTIPPLPAPTPECFTSGAQVGEQTWRVPAGSLQWGKQYEWWVRVVDVESAELDQSDKQLVTTGARQPLTSAHLGERGGEGQEFSPVAGNYTTSFVDARIPAAGPPLSVVRTYNSLDARTNGIFGAGWSTQWDMRIVAEDLHDSTIVGYPLVPRSVLLTSPSGSQARFAMKGASTGDFTFQPPPGMHATLKQLFEPAPCTPGISCNGQVAAGWQLMDKASTSYFFNAQGRLTKISDRRGRSQTLTYGGDGKLTTVTAVGGRSLHFTWADSRVASVSTDPVNGQSATWTYTYTGDNLTSVCAPVAAPNCTNHTYADGSRYRSIVLDSEPVGYFRFGEGQYEAPANEGSDGRSGQYNAVTVGQPGALEGSTDTAAGFTQSNVMLPSYILARLRDRVSIEGWFKTTQRGMIFSAAQYGYAHGATQPVLYIGTDGRLRGQLVLQ</sequence>
<dbReference type="InterPro" id="IPR031325">
    <property type="entry name" value="RHS_repeat"/>
</dbReference>